<dbReference type="EMBL" id="GEBQ01023912">
    <property type="protein sequence ID" value="JAT16065.1"/>
    <property type="molecule type" value="Transcribed_RNA"/>
</dbReference>
<dbReference type="FunFam" id="3.30.420.40:FF:000108">
    <property type="entry name" value="Glycerol kinase, glycosomal"/>
    <property type="match status" value="1"/>
</dbReference>
<dbReference type="Pfam" id="PF02782">
    <property type="entry name" value="FGGY_C"/>
    <property type="match status" value="1"/>
</dbReference>
<dbReference type="PANTHER" id="PTHR10196">
    <property type="entry name" value="SUGAR KINASE"/>
    <property type="match status" value="1"/>
</dbReference>
<keyword evidence="8" id="KW-0067">ATP-binding</keyword>
<dbReference type="PROSITE" id="PS00445">
    <property type="entry name" value="FGGY_KINASES_2"/>
    <property type="match status" value="1"/>
</dbReference>
<feature type="domain" description="Carbohydrate kinase FGGY N-terminal" evidence="13">
    <location>
        <begin position="11"/>
        <end position="265"/>
    </location>
</feature>
<dbReference type="PIRSF" id="PIRSF000538">
    <property type="entry name" value="GlpK"/>
    <property type="match status" value="1"/>
</dbReference>
<comment type="catalytic activity">
    <reaction evidence="10">
        <text>glycerol + ATP = sn-glycerol 3-phosphate + ADP + H(+)</text>
        <dbReference type="Rhea" id="RHEA:21644"/>
        <dbReference type="ChEBI" id="CHEBI:15378"/>
        <dbReference type="ChEBI" id="CHEBI:17754"/>
        <dbReference type="ChEBI" id="CHEBI:30616"/>
        <dbReference type="ChEBI" id="CHEBI:57597"/>
        <dbReference type="ChEBI" id="CHEBI:456216"/>
        <dbReference type="EC" id="2.7.1.30"/>
    </reaction>
</comment>
<evidence type="ECO:0000256" key="5">
    <source>
        <dbReference type="ARBA" id="ARBA00022741"/>
    </source>
</evidence>
<evidence type="ECO:0000313" key="22">
    <source>
        <dbReference type="EMBL" id="JAT24727.1"/>
    </source>
</evidence>
<organism evidence="20">
    <name type="scientific">Graphocephala atropunctata</name>
    <dbReference type="NCBI Taxonomy" id="36148"/>
    <lineage>
        <taxon>Eukaryota</taxon>
        <taxon>Metazoa</taxon>
        <taxon>Ecdysozoa</taxon>
        <taxon>Arthropoda</taxon>
        <taxon>Hexapoda</taxon>
        <taxon>Insecta</taxon>
        <taxon>Pterygota</taxon>
        <taxon>Neoptera</taxon>
        <taxon>Paraneoptera</taxon>
        <taxon>Hemiptera</taxon>
        <taxon>Auchenorrhyncha</taxon>
        <taxon>Membracoidea</taxon>
        <taxon>Cicadellidae</taxon>
        <taxon>Cicadellinae</taxon>
        <taxon>Cicadellini</taxon>
        <taxon>Graphocephala</taxon>
    </lineage>
</organism>
<dbReference type="InterPro" id="IPR043129">
    <property type="entry name" value="ATPase_NBD"/>
</dbReference>
<evidence type="ECO:0000313" key="26">
    <source>
        <dbReference type="EMBL" id="JAT27504.1"/>
    </source>
</evidence>
<dbReference type="InterPro" id="IPR042018">
    <property type="entry name" value="GK1-3_metazoan-type"/>
</dbReference>
<dbReference type="InterPro" id="IPR000577">
    <property type="entry name" value="Carb_kinase_FGGY"/>
</dbReference>
<evidence type="ECO:0000313" key="21">
    <source>
        <dbReference type="EMBL" id="JAT24674.1"/>
    </source>
</evidence>
<dbReference type="EMBL" id="GEBQ01030284">
    <property type="protein sequence ID" value="JAT09693.1"/>
    <property type="molecule type" value="Transcribed_RNA"/>
</dbReference>
<proteinExistence type="inferred from homology"/>
<dbReference type="GO" id="GO:0019563">
    <property type="term" value="P:glycerol catabolic process"/>
    <property type="evidence" value="ECO:0007669"/>
    <property type="project" value="UniProtKB-UniPathway"/>
</dbReference>
<evidence type="ECO:0000313" key="19">
    <source>
        <dbReference type="EMBL" id="JAT16065.1"/>
    </source>
</evidence>
<evidence type="ECO:0000256" key="9">
    <source>
        <dbReference type="ARBA" id="ARBA00043149"/>
    </source>
</evidence>
<dbReference type="EMBL" id="GEBQ01003223">
    <property type="protein sequence ID" value="JAT36754.1"/>
    <property type="molecule type" value="Transcribed_RNA"/>
</dbReference>
<dbReference type="GO" id="GO:0006641">
    <property type="term" value="P:triglyceride metabolic process"/>
    <property type="evidence" value="ECO:0007669"/>
    <property type="project" value="TreeGrafter"/>
</dbReference>
<dbReference type="EMBL" id="GEBQ01013449">
    <property type="protein sequence ID" value="JAT26528.1"/>
    <property type="molecule type" value="Transcribed_RNA"/>
</dbReference>
<evidence type="ECO:0000256" key="11">
    <source>
        <dbReference type="ARBA" id="ARBA00071571"/>
    </source>
</evidence>
<dbReference type="AlphaFoldDB" id="A0A1B6L7W5"/>
<evidence type="ECO:0000313" key="29">
    <source>
        <dbReference type="EMBL" id="JAT36754.1"/>
    </source>
</evidence>
<evidence type="ECO:0000313" key="28">
    <source>
        <dbReference type="EMBL" id="JAT32922.1"/>
    </source>
</evidence>
<dbReference type="GO" id="GO:0005739">
    <property type="term" value="C:mitochondrion"/>
    <property type="evidence" value="ECO:0007669"/>
    <property type="project" value="TreeGrafter"/>
</dbReference>
<dbReference type="InterPro" id="IPR018485">
    <property type="entry name" value="FGGY_C"/>
</dbReference>
<keyword evidence="7" id="KW-0319">Glycerol metabolism</keyword>
<evidence type="ECO:0000256" key="6">
    <source>
        <dbReference type="ARBA" id="ARBA00022777"/>
    </source>
</evidence>
<dbReference type="EMBL" id="GEBQ01010210">
    <property type="protein sequence ID" value="JAT29767.1"/>
    <property type="molecule type" value="Transcribed_RNA"/>
</dbReference>
<keyword evidence="6 12" id="KW-0418">Kinase</keyword>
<dbReference type="EMBL" id="GEBQ01007055">
    <property type="protein sequence ID" value="JAT32922.1"/>
    <property type="molecule type" value="Transcribed_RNA"/>
</dbReference>
<comment type="pathway">
    <text evidence="1">Polyol metabolism; glycerol degradation via glycerol kinase pathway; sn-glycerol 3-phosphate from glycerol: step 1/1.</text>
</comment>
<gene>
    <name evidence="21" type="ORF">g.42755</name>
    <name evidence="22" type="ORF">g.42757</name>
    <name evidence="29" type="ORF">g.42759</name>
    <name evidence="27" type="ORF">g.42761</name>
    <name evidence="16" type="ORF">g.42763</name>
    <name evidence="19" type="ORF">g.42765</name>
    <name evidence="28" type="ORF">g.42767</name>
    <name evidence="17" type="ORF">g.42769</name>
    <name evidence="30" type="ORF">g.42771</name>
    <name evidence="25" type="ORF">g.42773</name>
    <name evidence="18" type="ORF">g.42776</name>
    <name evidence="15" type="ORF">g.42778</name>
    <name evidence="24" type="ORF">g.42780</name>
    <name evidence="26" type="ORF">g.42782</name>
    <name evidence="20" type="ORF">g.42784</name>
    <name evidence="23" type="ORF">g.42786</name>
</gene>
<evidence type="ECO:0000313" key="23">
    <source>
        <dbReference type="EMBL" id="JAT25151.1"/>
    </source>
</evidence>
<evidence type="ECO:0000313" key="16">
    <source>
        <dbReference type="EMBL" id="JAT09036.1"/>
    </source>
</evidence>
<evidence type="ECO:0000313" key="15">
    <source>
        <dbReference type="EMBL" id="JAT08737.1"/>
    </source>
</evidence>
<evidence type="ECO:0000256" key="8">
    <source>
        <dbReference type="ARBA" id="ARBA00022840"/>
    </source>
</evidence>
<dbReference type="Gene3D" id="3.30.420.40">
    <property type="match status" value="2"/>
</dbReference>
<protein>
    <recommendedName>
        <fullName evidence="11">Probable glycerol kinase</fullName>
        <ecNumber evidence="3">2.7.1.30</ecNumber>
    </recommendedName>
    <alternativeName>
        <fullName evidence="9">ATP:glycerol 3-phosphotransferase</fullName>
    </alternativeName>
</protein>
<evidence type="ECO:0000256" key="10">
    <source>
        <dbReference type="ARBA" id="ARBA00052101"/>
    </source>
</evidence>
<evidence type="ECO:0000313" key="17">
    <source>
        <dbReference type="EMBL" id="JAT09693.1"/>
    </source>
</evidence>
<evidence type="ECO:0000313" key="20">
    <source>
        <dbReference type="EMBL" id="JAT19807.1"/>
    </source>
</evidence>
<evidence type="ECO:0000313" key="18">
    <source>
        <dbReference type="EMBL" id="JAT09785.1"/>
    </source>
</evidence>
<feature type="domain" description="Carbohydrate kinase FGGY C-terminal" evidence="14">
    <location>
        <begin position="281"/>
        <end position="465"/>
    </location>
</feature>
<dbReference type="EMBL" id="GEBQ01002301">
    <property type="protein sequence ID" value="JAT37676.1"/>
    <property type="molecule type" value="Transcribed_RNA"/>
</dbReference>
<dbReference type="GO" id="GO:0004370">
    <property type="term" value="F:glycerol kinase activity"/>
    <property type="evidence" value="ECO:0007669"/>
    <property type="project" value="UniProtKB-EC"/>
</dbReference>
<keyword evidence="5" id="KW-0547">Nucleotide-binding</keyword>
<evidence type="ECO:0000313" key="30">
    <source>
        <dbReference type="EMBL" id="JAT37676.1"/>
    </source>
</evidence>
<evidence type="ECO:0000259" key="13">
    <source>
        <dbReference type="Pfam" id="PF00370"/>
    </source>
</evidence>
<dbReference type="PANTHER" id="PTHR10196:SF40">
    <property type="entry name" value="GLYCEROL KINASE"/>
    <property type="match status" value="1"/>
</dbReference>
<keyword evidence="4 12" id="KW-0808">Transferase</keyword>
<dbReference type="EMBL" id="GEBQ01031240">
    <property type="protein sequence ID" value="JAT08737.1"/>
    <property type="molecule type" value="Transcribed_RNA"/>
</dbReference>
<evidence type="ECO:0000259" key="14">
    <source>
        <dbReference type="Pfam" id="PF02782"/>
    </source>
</evidence>
<evidence type="ECO:0000256" key="3">
    <source>
        <dbReference type="ARBA" id="ARBA00012099"/>
    </source>
</evidence>
<evidence type="ECO:0000256" key="4">
    <source>
        <dbReference type="ARBA" id="ARBA00022679"/>
    </source>
</evidence>
<dbReference type="GO" id="GO:0005524">
    <property type="term" value="F:ATP binding"/>
    <property type="evidence" value="ECO:0007669"/>
    <property type="project" value="UniProtKB-KW"/>
</dbReference>
<dbReference type="Pfam" id="PF00370">
    <property type="entry name" value="FGGY_N"/>
    <property type="match status" value="1"/>
</dbReference>
<evidence type="ECO:0000313" key="25">
    <source>
        <dbReference type="EMBL" id="JAT26528.1"/>
    </source>
</evidence>
<dbReference type="EC" id="2.7.1.30" evidence="3"/>
<evidence type="ECO:0000256" key="7">
    <source>
        <dbReference type="ARBA" id="ARBA00022798"/>
    </source>
</evidence>
<evidence type="ECO:0000313" key="24">
    <source>
        <dbReference type="EMBL" id="JAT25465.1"/>
    </source>
</evidence>
<name>A0A1B6L7W5_9HEMI</name>
<comment type="similarity">
    <text evidence="2 12">Belongs to the FGGY kinase family.</text>
</comment>
<accession>A0A1B6L7W5</accession>
<dbReference type="GO" id="GO:0046167">
    <property type="term" value="P:glycerol-3-phosphate biosynthetic process"/>
    <property type="evidence" value="ECO:0007669"/>
    <property type="project" value="TreeGrafter"/>
</dbReference>
<dbReference type="EMBL" id="GEBQ01015250">
    <property type="protein sequence ID" value="JAT24727.1"/>
    <property type="molecule type" value="Transcribed_RNA"/>
</dbReference>
<dbReference type="InterPro" id="IPR018484">
    <property type="entry name" value="FGGY_N"/>
</dbReference>
<dbReference type="CDD" id="cd07792">
    <property type="entry name" value="ASKHA_NBD_FGGY_GK1-3-like"/>
    <property type="match status" value="1"/>
</dbReference>
<dbReference type="InterPro" id="IPR005999">
    <property type="entry name" value="Glycerol_kin"/>
</dbReference>
<evidence type="ECO:0000256" key="12">
    <source>
        <dbReference type="RuleBase" id="RU003733"/>
    </source>
</evidence>
<dbReference type="FunFam" id="3.30.420.40:FF:000177">
    <property type="entry name" value="Glycerol kinase"/>
    <property type="match status" value="1"/>
</dbReference>
<dbReference type="InterPro" id="IPR018483">
    <property type="entry name" value="Carb_kinase_FGGY_CS"/>
</dbReference>
<sequence length="555" mass="61065">MPAEGGREPLIAVIDEGTMTIRFVVFSSKTRQELVSHKLDVVQKCPQEGWAEEDPQEILSAIQQCIARVVEQLPTHGLRVSDIVAVGVTNQRETCLVWDKETGEPLYNAILWSDIRTAVTVDHILAKLPDNNKNYFMPVCGLPVSTLFSATKLRWLIDNIPSVRKAIGEQRCLFGTIDTWIVWNLTRTNLGALHVTDVTNASRTMLMNLDTLNWDPVICKHFNIPPEILPAIRSSSEIYGKIATGLLEGIPISGILGNQHSALVGQQCLQIGLAKNTYRSGCFLLYNMGTKKVHSTHGLLTTVGYQLGPGCPVTYALEGSVAVAGTAVRFLRDNLNLMKDVLEAERLAREVKTTGDVYFVPAFSGLYAPHWRKDARGIICGLTQFTTKAHIIRAALEAICFQTRDILEAMHKDCGVPLTKLQADGILTGNKLLMQLQADICGIPVVLSNANDVTSLGVALVAGHAKGIELWDLTVEEDNADQIGDTFFPAASAPDRNMRYKKWKMAVERSLGWASTKKSVAMTDERYRLLASIPPSWFLLASFTLLTVSQALAAR</sequence>
<dbReference type="EMBL" id="GEBQ01014512">
    <property type="protein sequence ID" value="JAT25465.1"/>
    <property type="molecule type" value="Transcribed_RNA"/>
</dbReference>
<dbReference type="EMBL" id="GEBQ01020170">
    <property type="protein sequence ID" value="JAT19807.1"/>
    <property type="molecule type" value="Transcribed_RNA"/>
</dbReference>
<dbReference type="EMBL" id="GEBQ01012473">
    <property type="protein sequence ID" value="JAT27504.1"/>
    <property type="molecule type" value="Transcribed_RNA"/>
</dbReference>
<reference evidence="20" key="1">
    <citation type="submission" date="2015-11" db="EMBL/GenBank/DDBJ databases">
        <title>De novo transcriptome assembly of four potential Pierce s Disease insect vectors from Arizona vineyards.</title>
        <authorList>
            <person name="Tassone E.E."/>
        </authorList>
    </citation>
    <scope>NUCLEOTIDE SEQUENCE</scope>
</reference>
<dbReference type="SUPFAM" id="SSF53067">
    <property type="entry name" value="Actin-like ATPase domain"/>
    <property type="match status" value="2"/>
</dbReference>
<dbReference type="EMBL" id="GEBQ01014826">
    <property type="protein sequence ID" value="JAT25151.1"/>
    <property type="molecule type" value="Transcribed_RNA"/>
</dbReference>
<dbReference type="NCBIfam" id="NF000756">
    <property type="entry name" value="PRK00047.1"/>
    <property type="match status" value="1"/>
</dbReference>
<dbReference type="EMBL" id="GEBQ01030941">
    <property type="protein sequence ID" value="JAT09036.1"/>
    <property type="molecule type" value="Transcribed_RNA"/>
</dbReference>
<evidence type="ECO:0000313" key="27">
    <source>
        <dbReference type="EMBL" id="JAT29767.1"/>
    </source>
</evidence>
<evidence type="ECO:0000256" key="1">
    <source>
        <dbReference type="ARBA" id="ARBA00005190"/>
    </source>
</evidence>
<dbReference type="NCBIfam" id="TIGR01311">
    <property type="entry name" value="glycerol_kin"/>
    <property type="match status" value="1"/>
</dbReference>
<evidence type="ECO:0000256" key="2">
    <source>
        <dbReference type="ARBA" id="ARBA00009156"/>
    </source>
</evidence>
<dbReference type="EMBL" id="GEBQ01030192">
    <property type="protein sequence ID" value="JAT09785.1"/>
    <property type="molecule type" value="Transcribed_RNA"/>
</dbReference>
<dbReference type="EMBL" id="GEBQ01015303">
    <property type="protein sequence ID" value="JAT24674.1"/>
    <property type="molecule type" value="Transcribed_RNA"/>
</dbReference>
<dbReference type="UniPathway" id="UPA00618">
    <property type="reaction ID" value="UER00672"/>
</dbReference>